<feature type="compositionally biased region" description="Basic and acidic residues" evidence="1">
    <location>
        <begin position="45"/>
        <end position="82"/>
    </location>
</feature>
<dbReference type="RefSeq" id="WP_038613181.1">
    <property type="nucleotide sequence ID" value="NZ_CP009215.1"/>
</dbReference>
<feature type="compositionally biased region" description="Polar residues" evidence="1">
    <location>
        <begin position="1"/>
        <end position="19"/>
    </location>
</feature>
<dbReference type="Proteomes" id="UP000028939">
    <property type="component" value="Chromosome"/>
</dbReference>
<organism evidence="2 3">
    <name type="scientific">Corynebacterium ureicelerivorans</name>
    <dbReference type="NCBI Taxonomy" id="401472"/>
    <lineage>
        <taxon>Bacteria</taxon>
        <taxon>Bacillati</taxon>
        <taxon>Actinomycetota</taxon>
        <taxon>Actinomycetes</taxon>
        <taxon>Mycobacteriales</taxon>
        <taxon>Corynebacteriaceae</taxon>
        <taxon>Corynebacterium</taxon>
    </lineage>
</organism>
<sequence length="82" mass="9052">MTTENEGLYTSTDNATDPNATEAGKDGANNPNQSMDTLPLGEGVRTVEEAEHHEEGARWNDGNLPRHENKNESANDSREQER</sequence>
<dbReference type="OrthoDB" id="4424467at2"/>
<dbReference type="AlphaFoldDB" id="A0A077HMH4"/>
<evidence type="ECO:0000313" key="3">
    <source>
        <dbReference type="Proteomes" id="UP000028939"/>
    </source>
</evidence>
<dbReference type="STRING" id="401472.CUREI_10260"/>
<name>A0A077HMH4_9CORY</name>
<keyword evidence="3" id="KW-1185">Reference proteome</keyword>
<reference evidence="2 3" key="1">
    <citation type="submission" date="2014-08" db="EMBL/GenBank/DDBJ databases">
        <title>Complete genome sequence of Corynebacterium ureicelerivorans DSM 45051, a lipophilic and urea-splitting isolate from a blood culture of a septicaemia patient.</title>
        <authorList>
            <person name="Tippelt A."/>
            <person name="Albersmeier A."/>
            <person name="Brinkrolf K."/>
            <person name="Ruckert C."/>
            <person name="Tauch A."/>
        </authorList>
    </citation>
    <scope>NUCLEOTIDE SEQUENCE [LARGE SCALE GENOMIC DNA]</scope>
    <source>
        <strain evidence="2 3">IMMIB RIV-2301</strain>
    </source>
</reference>
<evidence type="ECO:0000256" key="1">
    <source>
        <dbReference type="SAM" id="MobiDB-lite"/>
    </source>
</evidence>
<protein>
    <submittedName>
        <fullName evidence="2">Uncharacterized protein</fullName>
    </submittedName>
</protein>
<feature type="region of interest" description="Disordered" evidence="1">
    <location>
        <begin position="1"/>
        <end position="82"/>
    </location>
</feature>
<proteinExistence type="predicted"/>
<evidence type="ECO:0000313" key="2">
    <source>
        <dbReference type="EMBL" id="AIL97606.1"/>
    </source>
</evidence>
<dbReference type="EMBL" id="CP009215">
    <property type="protein sequence ID" value="AIL97606.1"/>
    <property type="molecule type" value="Genomic_DNA"/>
</dbReference>
<dbReference type="HOGENOM" id="CLU_2552524_0_0_11"/>
<gene>
    <name evidence="2" type="ORF">CUREI_10260</name>
</gene>
<dbReference type="KEGG" id="cuv:CUREI_10260"/>
<accession>A0A077HMH4</accession>